<organism evidence="4 5">
    <name type="scientific">Anaerobiospirillum thomasii</name>
    <dbReference type="NCBI Taxonomy" id="179995"/>
    <lineage>
        <taxon>Bacteria</taxon>
        <taxon>Pseudomonadati</taxon>
        <taxon>Pseudomonadota</taxon>
        <taxon>Gammaproteobacteria</taxon>
        <taxon>Aeromonadales</taxon>
        <taxon>Succinivibrionaceae</taxon>
        <taxon>Anaerobiospirillum</taxon>
    </lineage>
</organism>
<dbReference type="GO" id="GO:0016787">
    <property type="term" value="F:hydrolase activity"/>
    <property type="evidence" value="ECO:0007669"/>
    <property type="project" value="UniProtKB-KW"/>
</dbReference>
<protein>
    <submittedName>
        <fullName evidence="4">Phosphatase nudJ</fullName>
        <ecNumber evidence="4">3.6.1.-</ecNumber>
    </submittedName>
</protein>
<dbReference type="InterPro" id="IPR000086">
    <property type="entry name" value="NUDIX_hydrolase_dom"/>
</dbReference>
<name>A0A2X0WXB5_9GAMM</name>
<accession>A0A2X0WXB5</accession>
<comment type="cofactor">
    <cofactor evidence="1">
        <name>Mg(2+)</name>
        <dbReference type="ChEBI" id="CHEBI:18420"/>
    </cofactor>
</comment>
<gene>
    <name evidence="4" type="primary">nudJ</name>
    <name evidence="4" type="ORF">NCTC13093_01556</name>
</gene>
<dbReference type="Gene3D" id="3.90.79.10">
    <property type="entry name" value="Nucleoside Triphosphate Pyrophosphohydrolase"/>
    <property type="match status" value="1"/>
</dbReference>
<feature type="domain" description="Nudix hydrolase" evidence="3">
    <location>
        <begin position="6"/>
        <end position="144"/>
    </location>
</feature>
<proteinExistence type="predicted"/>
<dbReference type="InterPro" id="IPR015797">
    <property type="entry name" value="NUDIX_hydrolase-like_dom_sf"/>
</dbReference>
<evidence type="ECO:0000256" key="1">
    <source>
        <dbReference type="ARBA" id="ARBA00001946"/>
    </source>
</evidence>
<dbReference type="Proteomes" id="UP000250086">
    <property type="component" value="Unassembled WGS sequence"/>
</dbReference>
<dbReference type="EC" id="3.6.1.-" evidence="4"/>
<dbReference type="RefSeq" id="WP_113744257.1">
    <property type="nucleotide sequence ID" value="NZ_UAPU01000005.1"/>
</dbReference>
<dbReference type="Pfam" id="PF00293">
    <property type="entry name" value="NUDIX"/>
    <property type="match status" value="1"/>
</dbReference>
<evidence type="ECO:0000259" key="3">
    <source>
        <dbReference type="PROSITE" id="PS51462"/>
    </source>
</evidence>
<dbReference type="PANTHER" id="PTHR43222">
    <property type="entry name" value="NUDIX HYDROLASE 23"/>
    <property type="match status" value="1"/>
</dbReference>
<sequence length="155" mass="17828">MSSRFKPYLTVALMIEHEGRFLVVEEKDEYDNLVFGFPAGHVDAKESIVQAAIREGFEETGRQVELDHLVGIYDYVKDDETILRFLFKAHFKDAHDLMSLTPADPDGDILAIKWYSKDEMLDQKDSWRTRLIGYNLDDYLNGKSISLSHLTTVVP</sequence>
<dbReference type="OrthoDB" id="8594221at2"/>
<dbReference type="AlphaFoldDB" id="A0A2X0WXB5"/>
<reference evidence="4 5" key="1">
    <citation type="submission" date="2018-06" db="EMBL/GenBank/DDBJ databases">
        <authorList>
            <consortium name="Pathogen Informatics"/>
            <person name="Doyle S."/>
        </authorList>
    </citation>
    <scope>NUCLEOTIDE SEQUENCE [LARGE SCALE GENOMIC DNA]</scope>
    <source>
        <strain evidence="4 5">NCTC13093</strain>
    </source>
</reference>
<evidence type="ECO:0000256" key="2">
    <source>
        <dbReference type="ARBA" id="ARBA00022801"/>
    </source>
</evidence>
<evidence type="ECO:0000313" key="5">
    <source>
        <dbReference type="Proteomes" id="UP000250086"/>
    </source>
</evidence>
<dbReference type="EMBL" id="UAPV01000001">
    <property type="protein sequence ID" value="SPT70151.1"/>
    <property type="molecule type" value="Genomic_DNA"/>
</dbReference>
<keyword evidence="2 4" id="KW-0378">Hydrolase</keyword>
<dbReference type="InterPro" id="IPR020084">
    <property type="entry name" value="NUDIX_hydrolase_CS"/>
</dbReference>
<dbReference type="SUPFAM" id="SSF55811">
    <property type="entry name" value="Nudix"/>
    <property type="match status" value="1"/>
</dbReference>
<evidence type="ECO:0000313" key="4">
    <source>
        <dbReference type="EMBL" id="SPT70151.1"/>
    </source>
</evidence>
<dbReference type="PROSITE" id="PS51462">
    <property type="entry name" value="NUDIX"/>
    <property type="match status" value="1"/>
</dbReference>
<dbReference type="PANTHER" id="PTHR43222:SF11">
    <property type="entry name" value="PHOSPHATASE NUDJ"/>
    <property type="match status" value="1"/>
</dbReference>
<dbReference type="PROSITE" id="PS00893">
    <property type="entry name" value="NUDIX_BOX"/>
    <property type="match status" value="1"/>
</dbReference>
<keyword evidence="5" id="KW-1185">Reference proteome</keyword>